<accession>A3A9H1</accession>
<dbReference type="InterPro" id="IPR000477">
    <property type="entry name" value="RT_dom"/>
</dbReference>
<sequence length="192" mass="21939">MGFDLNELFPDHVCLDNPVDPFFTQEMDTLIRIIPADKAPGPDGFNGVFLKRCWHIIAQDFYRLAAHFHLGCTDLQSLNNSFITLVPKKNSPETVNDFRPISLMGVSLKFLTKLMADRLQGVILKVISENQYGFLKGRTIQDCLAWAFEYIHQCQQSKREIIILKLDFEKAFDTIEHSAIISVMQNMGFPAQ</sequence>
<evidence type="ECO:0000313" key="2">
    <source>
        <dbReference type="EMBL" id="EAZ23960.1"/>
    </source>
</evidence>
<name>A3A9H1_ORYSJ</name>
<feature type="domain" description="Reverse transcriptase" evidence="1">
    <location>
        <begin position="67"/>
        <end position="192"/>
    </location>
</feature>
<reference evidence="2" key="1">
    <citation type="journal article" date="2005" name="PLoS Biol.">
        <title>The genomes of Oryza sativa: a history of duplications.</title>
        <authorList>
            <person name="Yu J."/>
            <person name="Wang J."/>
            <person name="Lin W."/>
            <person name="Li S."/>
            <person name="Li H."/>
            <person name="Zhou J."/>
            <person name="Ni P."/>
            <person name="Dong W."/>
            <person name="Hu S."/>
            <person name="Zeng C."/>
            <person name="Zhang J."/>
            <person name="Zhang Y."/>
            <person name="Li R."/>
            <person name="Xu Z."/>
            <person name="Li S."/>
            <person name="Li X."/>
            <person name="Zheng H."/>
            <person name="Cong L."/>
            <person name="Lin L."/>
            <person name="Yin J."/>
            <person name="Geng J."/>
            <person name="Li G."/>
            <person name="Shi J."/>
            <person name="Liu J."/>
            <person name="Lv H."/>
            <person name="Li J."/>
            <person name="Wang J."/>
            <person name="Deng Y."/>
            <person name="Ran L."/>
            <person name="Shi X."/>
            <person name="Wang X."/>
            <person name="Wu Q."/>
            <person name="Li C."/>
            <person name="Ren X."/>
            <person name="Wang J."/>
            <person name="Wang X."/>
            <person name="Li D."/>
            <person name="Liu D."/>
            <person name="Zhang X."/>
            <person name="Ji Z."/>
            <person name="Zhao W."/>
            <person name="Sun Y."/>
            <person name="Zhang Z."/>
            <person name="Bao J."/>
            <person name="Han Y."/>
            <person name="Dong L."/>
            <person name="Ji J."/>
            <person name="Chen P."/>
            <person name="Wu S."/>
            <person name="Liu J."/>
            <person name="Xiao Y."/>
            <person name="Bu D."/>
            <person name="Tan J."/>
            <person name="Yang L."/>
            <person name="Ye C."/>
            <person name="Zhang J."/>
            <person name="Xu J."/>
            <person name="Zhou Y."/>
            <person name="Yu Y."/>
            <person name="Zhang B."/>
            <person name="Zhuang S."/>
            <person name="Wei H."/>
            <person name="Liu B."/>
            <person name="Lei M."/>
            <person name="Yu H."/>
            <person name="Li Y."/>
            <person name="Xu H."/>
            <person name="Wei S."/>
            <person name="He X."/>
            <person name="Fang L."/>
            <person name="Zhang Z."/>
            <person name="Zhang Y."/>
            <person name="Huang X."/>
            <person name="Su Z."/>
            <person name="Tong W."/>
            <person name="Li J."/>
            <person name="Tong Z."/>
            <person name="Li S."/>
            <person name="Ye J."/>
            <person name="Wang L."/>
            <person name="Fang L."/>
            <person name="Lei T."/>
            <person name="Chen C."/>
            <person name="Chen H."/>
            <person name="Xu Z."/>
            <person name="Li H."/>
            <person name="Huang H."/>
            <person name="Zhang F."/>
            <person name="Xu H."/>
            <person name="Li N."/>
            <person name="Zhao C."/>
            <person name="Li S."/>
            <person name="Dong L."/>
            <person name="Huang Y."/>
            <person name="Li L."/>
            <person name="Xi Y."/>
            <person name="Qi Q."/>
            <person name="Li W."/>
            <person name="Zhang B."/>
            <person name="Hu W."/>
            <person name="Zhang Y."/>
            <person name="Tian X."/>
            <person name="Jiao Y."/>
            <person name="Liang X."/>
            <person name="Jin J."/>
            <person name="Gao L."/>
            <person name="Zheng W."/>
            <person name="Hao B."/>
            <person name="Liu S."/>
            <person name="Wang W."/>
            <person name="Yuan L."/>
            <person name="Cao M."/>
            <person name="McDermott J."/>
            <person name="Samudrala R."/>
            <person name="Wang J."/>
            <person name="Wong G.K."/>
            <person name="Yang H."/>
        </authorList>
    </citation>
    <scope>NUCLEOTIDE SEQUENCE [LARGE SCALE GENOMIC DNA]</scope>
</reference>
<dbReference type="AlphaFoldDB" id="A3A9H1"/>
<proteinExistence type="predicted"/>
<dbReference type="CDD" id="cd01650">
    <property type="entry name" value="RT_nLTR_like"/>
    <property type="match status" value="1"/>
</dbReference>
<reference evidence="2" key="2">
    <citation type="submission" date="2008-12" db="EMBL/GenBank/DDBJ databases">
        <title>Improved gene annotation of the rice (Oryza sativa) genomes.</title>
        <authorList>
            <person name="Wang J."/>
            <person name="Li R."/>
            <person name="Fan W."/>
            <person name="Huang Q."/>
            <person name="Zhang J."/>
            <person name="Zhou Y."/>
            <person name="Hu Y."/>
            <person name="Zi S."/>
            <person name="Li J."/>
            <person name="Ni P."/>
            <person name="Zheng H."/>
            <person name="Zhang Y."/>
            <person name="Zhao M."/>
            <person name="Hao Q."/>
            <person name="McDermott J."/>
            <person name="Samudrala R."/>
            <person name="Kristiansen K."/>
            <person name="Wong G.K.-S."/>
        </authorList>
    </citation>
    <scope>NUCLEOTIDE SEQUENCE</scope>
</reference>
<evidence type="ECO:0000259" key="1">
    <source>
        <dbReference type="PROSITE" id="PS50878"/>
    </source>
</evidence>
<dbReference type="PROSITE" id="PS50878">
    <property type="entry name" value="RT_POL"/>
    <property type="match status" value="1"/>
</dbReference>
<dbReference type="PANTHER" id="PTHR19446">
    <property type="entry name" value="REVERSE TRANSCRIPTASES"/>
    <property type="match status" value="1"/>
</dbReference>
<dbReference type="Proteomes" id="UP000007752">
    <property type="component" value="Chromosome 2"/>
</dbReference>
<organism evidence="2">
    <name type="scientific">Oryza sativa subsp. japonica</name>
    <name type="common">Rice</name>
    <dbReference type="NCBI Taxonomy" id="39947"/>
    <lineage>
        <taxon>Eukaryota</taxon>
        <taxon>Viridiplantae</taxon>
        <taxon>Streptophyta</taxon>
        <taxon>Embryophyta</taxon>
        <taxon>Tracheophyta</taxon>
        <taxon>Spermatophyta</taxon>
        <taxon>Magnoliopsida</taxon>
        <taxon>Liliopsida</taxon>
        <taxon>Poales</taxon>
        <taxon>Poaceae</taxon>
        <taxon>BOP clade</taxon>
        <taxon>Oryzoideae</taxon>
        <taxon>Oryzeae</taxon>
        <taxon>Oryzinae</taxon>
        <taxon>Oryza</taxon>
        <taxon>Oryza sativa</taxon>
    </lineage>
</organism>
<dbReference type="SUPFAM" id="SSF56672">
    <property type="entry name" value="DNA/RNA polymerases"/>
    <property type="match status" value="1"/>
</dbReference>
<protein>
    <recommendedName>
        <fullName evidence="1">Reverse transcriptase domain-containing protein</fullName>
    </recommendedName>
</protein>
<dbReference type="Pfam" id="PF00078">
    <property type="entry name" value="RVT_1"/>
    <property type="match status" value="1"/>
</dbReference>
<dbReference type="InterPro" id="IPR043502">
    <property type="entry name" value="DNA/RNA_pol_sf"/>
</dbReference>
<dbReference type="EMBL" id="CM000139">
    <property type="protein sequence ID" value="EAZ23960.1"/>
    <property type="molecule type" value="Genomic_DNA"/>
</dbReference>
<gene>
    <name evidence="2" type="ORF">OsJ_07686</name>
</gene>